<feature type="compositionally biased region" description="Polar residues" evidence="10">
    <location>
        <begin position="13"/>
        <end position="38"/>
    </location>
</feature>
<dbReference type="InterPro" id="IPR003593">
    <property type="entry name" value="AAA+_ATPase"/>
</dbReference>
<evidence type="ECO:0000256" key="2">
    <source>
        <dbReference type="ARBA" id="ARBA00022448"/>
    </source>
</evidence>
<dbReference type="Pfam" id="PF00664">
    <property type="entry name" value="ABC_membrane"/>
    <property type="match status" value="2"/>
</dbReference>
<feature type="domain" description="ABC transmembrane type-1" evidence="13">
    <location>
        <begin position="70"/>
        <end position="350"/>
    </location>
</feature>
<dbReference type="Proteomes" id="UP000076038">
    <property type="component" value="Chromosome"/>
</dbReference>
<sequence length="1307" mass="138063">MAHSEYVKDRAASGSNTGSTRLLETDPGSSGVPTDSRPTTASSITASSITRRGWIRRLLAQCMLHRRTALGALGVTMIAALIDISFPLLTRLAIDDASAGKNDVIAGVAIAIALLGALRFACQFGRRMLAGRLSIDVQHDLRMDLLASLQRLDGRKQDEIRTGQVVSRSITDLQLVQGLLAMVPLSAGAILQFVLALVVMAYLSPLLTLVAVVIVPAVSVVVYRMRPTLFAATWSAQQRAADLAQHVEETVTGVRVVKGFGQEARAVDRIEALGRRLFAERMRSARINSRFAPTMATIPQLGLVGVIALGGWLALHGHITIGTFLAFATYVATLSAVTRTVSSVVIMAQLSRAAVERVYEVVDTEPTAPEPAHPIALPDGPLGVHLTGVTFGFEAERTVLDGLDLSIAPGETVAVVGHAGSGKTALSLLLPRFYRPTRGRIAVTSGDTSIDIDDLDSASLREAVSLVFDEPFLFSDTIAANIALGRPEASAEEIEHAARLAQASTFIDALPDGYDSLVGERGLTLSGGQRQRIALARALLVEPRILVLDDATSAVDAETEAAIFDALRGVRTRATLVLAHRRSTLTLADRVAVLDGGHIIDTGTVDELDERCPLFRALLAGGDENEHSDAAPEPRMEPSAAMLWPDDALEAASNPGGAMPPAGAGGGGTHGAAMAGAFGSLAPTQAISDAVAALPPATEEPGGSGQQLRRPDPEFRLSRLLSPVRLLLAGVVVLLALDSIASIAFPSLVRYAVDSGVARGDSDTLWIATSIGVALAAASWFVVCATTVLTARAGERVLFGLRVRSYAHIQRLGLDYYERELSGRIMTRMTTDVDALSSFIQTGASTAVVSVLTVVGIAIALLVTDTTLGLVALAVVPPLAVATVVFRRISSAAYSTSRERISIVNADFQENVTGLRAAQAYRREEYAASRFAERSNRYRASRMRSQTAISVFFPFITLLSDVALAVVVFVGAHQIATGTATAGTLVAFVLYLGLLFGPIQQLSQVFDGYQQARVGVGRIGDLLRTTSSIETATATGSGAVVGDRLNADIDLVDVSFRYAGAHSDALSEVSLSIPAGTTVALVGRTGAGKSTVVKLLARFYDPTSGSVRVGGHDLRDYRLSDYRHRLGVVPQEAHLFTGTIASNIAYGRPDASRADIENAARSVGALDTIAALRGGMQQPVGERGQGLSAGQRQLIALARAELVDPDLLLLDEATATLDPATERKVLEASNAVARTRTAVVVAHRLATAARADLIVVVDGGRIVEVGRHSELRKRDGFYATLWAAAETNRGNNSIVNGVIDNEADGYR</sequence>
<evidence type="ECO:0000256" key="8">
    <source>
        <dbReference type="ARBA" id="ARBA00023136"/>
    </source>
</evidence>
<evidence type="ECO:0000256" key="5">
    <source>
        <dbReference type="ARBA" id="ARBA00022741"/>
    </source>
</evidence>
<dbReference type="GO" id="GO:0015421">
    <property type="term" value="F:ABC-type oligopeptide transporter activity"/>
    <property type="evidence" value="ECO:0007669"/>
    <property type="project" value="TreeGrafter"/>
</dbReference>
<feature type="transmembrane region" description="Helical" evidence="11">
    <location>
        <begin position="765"/>
        <end position="789"/>
    </location>
</feature>
<evidence type="ECO:0000259" key="13">
    <source>
        <dbReference type="PROSITE" id="PS50929"/>
    </source>
</evidence>
<dbReference type="PROSITE" id="PS50929">
    <property type="entry name" value="ABC_TM1F"/>
    <property type="match status" value="2"/>
</dbReference>
<dbReference type="PATRIC" id="fig|1653479.3.peg.181"/>
<name>A0A143QGI8_RHOFA</name>
<dbReference type="GO" id="GO:0016887">
    <property type="term" value="F:ATP hydrolysis activity"/>
    <property type="evidence" value="ECO:0007669"/>
    <property type="project" value="InterPro"/>
</dbReference>
<feature type="transmembrane region" description="Helical" evidence="11">
    <location>
        <begin position="975"/>
        <end position="996"/>
    </location>
</feature>
<dbReference type="InterPro" id="IPR039421">
    <property type="entry name" value="Type_1_exporter"/>
</dbReference>
<dbReference type="FunFam" id="3.40.50.300:FF:000299">
    <property type="entry name" value="ABC transporter ATP-binding protein/permease"/>
    <property type="match status" value="2"/>
</dbReference>
<dbReference type="InterPro" id="IPR027417">
    <property type="entry name" value="P-loop_NTPase"/>
</dbReference>
<feature type="transmembrane region" description="Helical" evidence="11">
    <location>
        <begin position="291"/>
        <end position="313"/>
    </location>
</feature>
<evidence type="ECO:0000256" key="3">
    <source>
        <dbReference type="ARBA" id="ARBA00022475"/>
    </source>
</evidence>
<keyword evidence="3" id="KW-1003">Cell membrane</keyword>
<dbReference type="SUPFAM" id="SSF52540">
    <property type="entry name" value="P-loop containing nucleoside triphosphate hydrolases"/>
    <property type="match status" value="2"/>
</dbReference>
<keyword evidence="8 11" id="KW-0472">Membrane</keyword>
<dbReference type="SMART" id="SM00382">
    <property type="entry name" value="AAA"/>
    <property type="match status" value="2"/>
</dbReference>
<dbReference type="Pfam" id="PF00005">
    <property type="entry name" value="ABC_tran"/>
    <property type="match status" value="2"/>
</dbReference>
<feature type="transmembrane region" description="Helical" evidence="11">
    <location>
        <begin position="726"/>
        <end position="745"/>
    </location>
</feature>
<gene>
    <name evidence="14" type="ORF">A3Q41_00182</name>
</gene>
<feature type="transmembrane region" description="Helical" evidence="11">
    <location>
        <begin position="178"/>
        <end position="200"/>
    </location>
</feature>
<keyword evidence="4 11" id="KW-0812">Transmembrane</keyword>
<comment type="subcellular location">
    <subcellularLocation>
        <location evidence="1">Cell membrane</location>
        <topology evidence="1">Multi-pass membrane protein</topology>
    </subcellularLocation>
</comment>
<organism evidence="14 15">
    <name type="scientific">Rhodococcoides fascians</name>
    <name type="common">Rhodococcus fascians</name>
    <dbReference type="NCBI Taxonomy" id="1828"/>
    <lineage>
        <taxon>Bacteria</taxon>
        <taxon>Bacillati</taxon>
        <taxon>Actinomycetota</taxon>
        <taxon>Actinomycetes</taxon>
        <taxon>Mycobacteriales</taxon>
        <taxon>Nocardiaceae</taxon>
        <taxon>Rhodococcoides</taxon>
    </lineage>
</organism>
<dbReference type="InterPro" id="IPR036640">
    <property type="entry name" value="ABC1_TM_sf"/>
</dbReference>
<accession>A0A143QGI8</accession>
<dbReference type="EMBL" id="CP015220">
    <property type="protein sequence ID" value="AMY21507.1"/>
    <property type="molecule type" value="Genomic_DNA"/>
</dbReference>
<evidence type="ECO:0000256" key="10">
    <source>
        <dbReference type="SAM" id="MobiDB-lite"/>
    </source>
</evidence>
<dbReference type="GO" id="GO:0005524">
    <property type="term" value="F:ATP binding"/>
    <property type="evidence" value="ECO:0007669"/>
    <property type="project" value="UniProtKB-KW"/>
</dbReference>
<feature type="transmembrane region" description="Helical" evidence="11">
    <location>
        <begin position="206"/>
        <end position="223"/>
    </location>
</feature>
<keyword evidence="6 14" id="KW-0067">ATP-binding</keyword>
<evidence type="ECO:0000259" key="12">
    <source>
        <dbReference type="PROSITE" id="PS50893"/>
    </source>
</evidence>
<keyword evidence="7 11" id="KW-1133">Transmembrane helix</keyword>
<feature type="domain" description="ABC transporter" evidence="12">
    <location>
        <begin position="1049"/>
        <end position="1284"/>
    </location>
</feature>
<proteinExistence type="inferred from homology"/>
<evidence type="ECO:0000256" key="4">
    <source>
        <dbReference type="ARBA" id="ARBA00022692"/>
    </source>
</evidence>
<comment type="similarity">
    <text evidence="9">Belongs to the ABC transporter superfamily. Lipid exporter (TC 3.A.1.106) family.</text>
</comment>
<dbReference type="PANTHER" id="PTHR43394:SF1">
    <property type="entry name" value="ATP-BINDING CASSETTE SUB-FAMILY B MEMBER 10, MITOCHONDRIAL"/>
    <property type="match status" value="1"/>
</dbReference>
<feature type="transmembrane region" description="Helical" evidence="11">
    <location>
        <begin position="836"/>
        <end position="862"/>
    </location>
</feature>
<keyword evidence="15" id="KW-1185">Reference proteome</keyword>
<feature type="transmembrane region" description="Helical" evidence="11">
    <location>
        <begin position="69"/>
        <end position="89"/>
    </location>
</feature>
<dbReference type="InterPro" id="IPR003439">
    <property type="entry name" value="ABC_transporter-like_ATP-bd"/>
</dbReference>
<evidence type="ECO:0000256" key="9">
    <source>
        <dbReference type="ARBA" id="ARBA00061644"/>
    </source>
</evidence>
<keyword evidence="14" id="KW-0378">Hydrolase</keyword>
<feature type="region of interest" description="Disordered" evidence="10">
    <location>
        <begin position="1"/>
        <end position="45"/>
    </location>
</feature>
<reference evidence="15" key="2">
    <citation type="submission" date="2016-04" db="EMBL/GenBank/DDBJ databases">
        <title>Complete Genome and Plasmid Sequences for Rhodococcus fascians D188 and Draft Sequences for Rhodococcus spp. Isolates PBTS 1 and PBTS 2.</title>
        <authorList>
            <person name="Stamer R."/>
            <person name="Vereecke D."/>
            <person name="Zhang Y."/>
            <person name="Schilkey F."/>
            <person name="Devitt N."/>
            <person name="Randall J."/>
        </authorList>
    </citation>
    <scope>NUCLEOTIDE SEQUENCE [LARGE SCALE GENOMIC DNA]</scope>
    <source>
        <strain evidence="15">PBTS2</strain>
    </source>
</reference>
<feature type="domain" description="ABC transporter" evidence="12">
    <location>
        <begin position="384"/>
        <end position="621"/>
    </location>
</feature>
<dbReference type="SUPFAM" id="SSF90123">
    <property type="entry name" value="ABC transporter transmembrane region"/>
    <property type="match status" value="2"/>
</dbReference>
<evidence type="ECO:0000313" key="15">
    <source>
        <dbReference type="Proteomes" id="UP000076038"/>
    </source>
</evidence>
<evidence type="ECO:0000313" key="14">
    <source>
        <dbReference type="EMBL" id="AMY21507.1"/>
    </source>
</evidence>
<dbReference type="CDD" id="cd18546">
    <property type="entry name" value="ABC_6TM_Rv0194_D2_like"/>
    <property type="match status" value="1"/>
</dbReference>
<reference evidence="14 15" key="1">
    <citation type="journal article" date="2016" name="Genome Announc.">
        <title>Complete Genome and Plasmid Sequences for Rhodococcus fascians D188 and Draft Sequences for Rhodococcus Isolates PBTS 1 and PBTS 2.</title>
        <authorList>
            <person name="Stamler R.A."/>
            <person name="Vereecke D."/>
            <person name="Zhang Y."/>
            <person name="Schilkey F."/>
            <person name="Devitt N."/>
            <person name="Randall J.J."/>
        </authorList>
    </citation>
    <scope>NUCLEOTIDE SEQUENCE [LARGE SCALE GENOMIC DNA]</scope>
    <source>
        <strain evidence="14 15">PBTS2</strain>
    </source>
</reference>
<feature type="domain" description="ABC transmembrane type-1" evidence="13">
    <location>
        <begin position="729"/>
        <end position="1011"/>
    </location>
</feature>
<evidence type="ECO:0000256" key="1">
    <source>
        <dbReference type="ARBA" id="ARBA00004651"/>
    </source>
</evidence>
<dbReference type="Gene3D" id="1.20.1560.10">
    <property type="entry name" value="ABC transporter type 1, transmembrane domain"/>
    <property type="match status" value="2"/>
</dbReference>
<keyword evidence="2" id="KW-0813">Transport</keyword>
<dbReference type="CDD" id="cd18543">
    <property type="entry name" value="ABC_6TM_Rv0194_D1_like"/>
    <property type="match status" value="1"/>
</dbReference>
<evidence type="ECO:0000256" key="7">
    <source>
        <dbReference type="ARBA" id="ARBA00022989"/>
    </source>
</evidence>
<dbReference type="PROSITE" id="PS00211">
    <property type="entry name" value="ABC_TRANSPORTER_1"/>
    <property type="match status" value="1"/>
</dbReference>
<dbReference type="InterPro" id="IPR017871">
    <property type="entry name" value="ABC_transporter-like_CS"/>
</dbReference>
<evidence type="ECO:0000256" key="11">
    <source>
        <dbReference type="SAM" id="Phobius"/>
    </source>
</evidence>
<feature type="transmembrane region" description="Helical" evidence="11">
    <location>
        <begin position="868"/>
        <end position="886"/>
    </location>
</feature>
<feature type="transmembrane region" description="Helical" evidence="11">
    <location>
        <begin position="104"/>
        <end position="122"/>
    </location>
</feature>
<dbReference type="PROSITE" id="PS50893">
    <property type="entry name" value="ABC_TRANSPORTER_2"/>
    <property type="match status" value="2"/>
</dbReference>
<feature type="transmembrane region" description="Helical" evidence="11">
    <location>
        <begin position="947"/>
        <end position="969"/>
    </location>
</feature>
<feature type="compositionally biased region" description="Basic and acidic residues" evidence="10">
    <location>
        <begin position="1"/>
        <end position="11"/>
    </location>
</feature>
<dbReference type="EC" id="3.6.3.-" evidence="14"/>
<dbReference type="GO" id="GO:0005886">
    <property type="term" value="C:plasma membrane"/>
    <property type="evidence" value="ECO:0007669"/>
    <property type="project" value="UniProtKB-SubCell"/>
</dbReference>
<keyword evidence="5" id="KW-0547">Nucleotide-binding</keyword>
<dbReference type="KEGG" id="rhs:A3Q41_00182"/>
<protein>
    <submittedName>
        <fullName evidence="14">Putative multidrug export ATP-binding/permease protein</fullName>
        <ecNumber evidence="14">3.6.3.-</ecNumber>
    </submittedName>
</protein>
<dbReference type="InterPro" id="IPR011527">
    <property type="entry name" value="ABC1_TM_dom"/>
</dbReference>
<evidence type="ECO:0000256" key="6">
    <source>
        <dbReference type="ARBA" id="ARBA00022840"/>
    </source>
</evidence>
<dbReference type="PANTHER" id="PTHR43394">
    <property type="entry name" value="ATP-DEPENDENT PERMEASE MDL1, MITOCHONDRIAL"/>
    <property type="match status" value="1"/>
</dbReference>
<dbReference type="Gene3D" id="3.40.50.300">
    <property type="entry name" value="P-loop containing nucleotide triphosphate hydrolases"/>
    <property type="match status" value="2"/>
</dbReference>
<feature type="transmembrane region" description="Helical" evidence="11">
    <location>
        <begin position="319"/>
        <end position="337"/>
    </location>
</feature>